<feature type="domain" description="Transposase DDE" evidence="1">
    <location>
        <begin position="4"/>
        <end position="63"/>
    </location>
</feature>
<reference evidence="2" key="1">
    <citation type="submission" date="2020-02" db="EMBL/GenBank/DDBJ databases">
        <authorList>
            <person name="Meier V. D."/>
        </authorList>
    </citation>
    <scope>NUCLEOTIDE SEQUENCE</scope>
    <source>
        <strain evidence="2">AVDCRST_MAG96</strain>
    </source>
</reference>
<evidence type="ECO:0000259" key="1">
    <source>
        <dbReference type="Pfam" id="PF13751"/>
    </source>
</evidence>
<evidence type="ECO:0000313" key="2">
    <source>
        <dbReference type="EMBL" id="CAA9471233.1"/>
    </source>
</evidence>
<proteinExistence type="predicted"/>
<dbReference type="Pfam" id="PF13751">
    <property type="entry name" value="DDE_Tnp_1_6"/>
    <property type="match status" value="1"/>
</dbReference>
<name>A0A6J4RDT0_9BACT</name>
<dbReference type="InterPro" id="IPR025668">
    <property type="entry name" value="Tnp_DDE_dom"/>
</dbReference>
<dbReference type="AlphaFoldDB" id="A0A6J4RDT0"/>
<gene>
    <name evidence="2" type="ORF">AVDCRST_MAG96-424</name>
</gene>
<dbReference type="EMBL" id="CADCVN010000159">
    <property type="protein sequence ID" value="CAA9471233.1"/>
    <property type="molecule type" value="Genomic_DNA"/>
</dbReference>
<sequence>MRAFARQQSRKGKRMKRLRQSTVEPVFGSLIHYYGLRRIGVRGKAGASKVMLLAATAFNLKKYLKFKPVAVISQAIALQKEPENTFLCQYTAYNTLFFN</sequence>
<accession>A0A6J4RDT0</accession>
<organism evidence="2">
    <name type="scientific">uncultured Segetibacter sp</name>
    <dbReference type="NCBI Taxonomy" id="481133"/>
    <lineage>
        <taxon>Bacteria</taxon>
        <taxon>Pseudomonadati</taxon>
        <taxon>Bacteroidota</taxon>
        <taxon>Chitinophagia</taxon>
        <taxon>Chitinophagales</taxon>
        <taxon>Chitinophagaceae</taxon>
        <taxon>Segetibacter</taxon>
        <taxon>environmental samples</taxon>
    </lineage>
</organism>
<protein>
    <recommendedName>
        <fullName evidence="1">Transposase DDE domain-containing protein</fullName>
    </recommendedName>
</protein>